<dbReference type="PROSITE" id="PS01186">
    <property type="entry name" value="EGF_2"/>
    <property type="match status" value="1"/>
</dbReference>
<evidence type="ECO:0000313" key="3">
    <source>
        <dbReference type="Proteomes" id="UP001497497"/>
    </source>
</evidence>
<sequence length="658" mass="71780">MKRKQCRCRPGFFEMDGHCDEVALGSPCTTDATCADQMTNVKCVNSSCRCADGYVNSTLTSCRPRVLGDTCVQNEDCRQVFGNVICAPGAKRCWCDSGFKATDQSTCAKILIGDNCTSDVYCASSVAWSFCPAGRCLCSRNFSANSDRTACYPKQLGDFCAESSECKNVTNAECGRGRVCVCKPGYTDKSMSCDENIIGDSCGTDEHCRIANSLCKDKRCACERGWAPDISNSSCNEQLITDTDCVADADCRELYNNSVCSGRLCECERKYFLNPVDNVCDFVYLGDACNRTLDCTISVDNSLCSDRVCACSPDHLPSDDQMFCRIKTLQGMECARDDHCTSVVPRSFCDVNKKCSCQKGYKTGDGFDACVPKRLLLDACEDDADCYRSNPNSSCSPVTGRCVCDPGFSLRNSTRGSSNTQASHLKDTSAWSVCEKRVLGVHKCDALDDCSPAVKNSYCRKCNARSPGSPCIEATCQCDDGYYSVENGTRCQGRVLRERCTRVEDCSGHVPYSNCTEGVCDCRSGFKPVKRDSCQKKTIGDRCSSNVDCENAVDYSLCEKDVCVCKTGHYGTHGSSECRRRRIGDNTCAVHADCSASVNNSYCHGSKCACHQGFYSSFDKFECPKLYIGSTFCNLKTDCAPTVQNSVCLNQTCVCPSG</sequence>
<feature type="non-terminal residue" evidence="2">
    <location>
        <position position="658"/>
    </location>
</feature>
<comment type="caution">
    <text evidence="2">The sequence shown here is derived from an EMBL/GenBank/DDBJ whole genome shotgun (WGS) entry which is preliminary data.</text>
</comment>
<organism evidence="2 3">
    <name type="scientific">Lymnaea stagnalis</name>
    <name type="common">Great pond snail</name>
    <name type="synonym">Helix stagnalis</name>
    <dbReference type="NCBI Taxonomy" id="6523"/>
    <lineage>
        <taxon>Eukaryota</taxon>
        <taxon>Metazoa</taxon>
        <taxon>Spiralia</taxon>
        <taxon>Lophotrochozoa</taxon>
        <taxon>Mollusca</taxon>
        <taxon>Gastropoda</taxon>
        <taxon>Heterobranchia</taxon>
        <taxon>Euthyneura</taxon>
        <taxon>Panpulmonata</taxon>
        <taxon>Hygrophila</taxon>
        <taxon>Lymnaeoidea</taxon>
        <taxon>Lymnaeidae</taxon>
        <taxon>Lymnaea</taxon>
    </lineage>
</organism>
<proteinExistence type="predicted"/>
<dbReference type="SMART" id="SM00181">
    <property type="entry name" value="EGF"/>
    <property type="match status" value="9"/>
</dbReference>
<dbReference type="Pfam" id="PF01683">
    <property type="entry name" value="EB"/>
    <property type="match status" value="2"/>
</dbReference>
<accession>A0AAV2HNP3</accession>
<evidence type="ECO:0000259" key="1">
    <source>
        <dbReference type="PROSITE" id="PS01186"/>
    </source>
</evidence>
<reference evidence="2 3" key="1">
    <citation type="submission" date="2024-04" db="EMBL/GenBank/DDBJ databases">
        <authorList>
            <consortium name="Genoscope - CEA"/>
            <person name="William W."/>
        </authorList>
    </citation>
    <scope>NUCLEOTIDE SEQUENCE [LARGE SCALE GENOMIC DNA]</scope>
</reference>
<name>A0AAV2HNP3_LYMST</name>
<keyword evidence="3" id="KW-1185">Reference proteome</keyword>
<dbReference type="Proteomes" id="UP001497497">
    <property type="component" value="Unassembled WGS sequence"/>
</dbReference>
<dbReference type="InterPro" id="IPR006149">
    <property type="entry name" value="EB_dom"/>
</dbReference>
<dbReference type="PANTHER" id="PTHR39069">
    <property type="entry name" value="ECDYSONE-INDUCIBLE GENE E1, ISOFORM A"/>
    <property type="match status" value="1"/>
</dbReference>
<evidence type="ECO:0000313" key="2">
    <source>
        <dbReference type="EMBL" id="CAL1533951.1"/>
    </source>
</evidence>
<dbReference type="EMBL" id="CAXITT010000156">
    <property type="protein sequence ID" value="CAL1533951.1"/>
    <property type="molecule type" value="Genomic_DNA"/>
</dbReference>
<feature type="domain" description="EGF-like" evidence="1">
    <location>
        <begin position="180"/>
        <end position="193"/>
    </location>
</feature>
<dbReference type="InterPro" id="IPR000742">
    <property type="entry name" value="EGF"/>
</dbReference>
<dbReference type="PANTHER" id="PTHR39069:SF8">
    <property type="entry name" value="FI17111P1"/>
    <property type="match status" value="1"/>
</dbReference>
<protein>
    <recommendedName>
        <fullName evidence="1">EGF-like domain-containing protein</fullName>
    </recommendedName>
</protein>
<dbReference type="AlphaFoldDB" id="A0AAV2HNP3"/>
<dbReference type="Gene3D" id="2.170.300.10">
    <property type="entry name" value="Tie2 ligand-binding domain superfamily"/>
    <property type="match status" value="1"/>
</dbReference>
<gene>
    <name evidence="2" type="ORF">GSLYS_00007911001</name>
</gene>